<dbReference type="EMBL" id="MCBS01023122">
    <property type="protein sequence ID" value="RKF75875.1"/>
    <property type="molecule type" value="Genomic_DNA"/>
</dbReference>
<evidence type="ECO:0000313" key="3">
    <source>
        <dbReference type="EMBL" id="RKF75875.1"/>
    </source>
</evidence>
<dbReference type="InterPro" id="IPR002885">
    <property type="entry name" value="PPR_rpt"/>
</dbReference>
<name>A0A420IN23_9PEZI</name>
<sequence>MLERTNICLGSGTVRRLLISCKKYLKSLPKLQSKKYEITEPELGIFLAQEFERYNRIFATTYLDFLYPASTSSSSLQFTTSDFFRSYLSRARPCLRKKFYRHYTSSAIAQTSLERSRDTDKASLPCRQNEVDIFGGLGLSRGAKIDEIWRNFKTINQDEQKKLRKPLIKYLHHTTQGSEMVRIIELFKNLDLHERDTDICEVVIQAYLKQWDLPNAMMVYKFASKQLKNPAGCNQILSYTVSKCMWTEAFELWQTEEYLSSDFNFYRFIDNPAPNPSVAISLTGWVNSLLESSVQISHPDLFKFSTTIIEKMMERILPCPEKLYVAILVSLSEWGSHGIKVYTNAIISLFKSKKYSLLLWCYKVLRLNKNFYLSQSTLTHVLQVSCDRHDVLSIKQVLDDFFSLHTKPSRAAYRMCMKEFSRQGDAKTVHALFRQYVSRYKNNSNETLQRSRHEVSLRSRSDKSGRSYFYEEIDEAAPLTANDFAPLLHVHAKRGEVRELDKIFDQIKTLYRVEPDTLCWNIRLSSYIRIKDLDRAYDCFEVILANKNCQPDHYTFGTMMALCASRADLTRAKDVFNLAKTMNIPTSAAMITCLVLCLLRNDKYSAAEALCRESINMDLAGPKTRIWNTLVMGHVLNRDLPNVNRILKHMTENKIEYDKYTYSALMQALAMTRQPNLAAKVLFEVMPKSNVKPTVFHFAVLLGGFLATKDWKNFYRVHQKILKLNLRPNASTKLLVMKAAAYEDSTLTKVGAETLQFLKSFQIFSQTMASIDPQDISDNARKGFDQVALDVMYPAVFYSYMAFILGQFGDYNTSLRLLSEYNSWIPENRQKAGQVIKILSSLMLARHNAHDKDGVRECWEKSVLLAREESKKLPPLPKHKTSDETHKHDISNYHQFILNEPFGIYMKNLMAQRKTKQLNESVQSLISYGFELDNYNWNEYVKNLVRNSLYYKLAFQICEAKLMPGWQGWRIQRRKLAGRRSNVPLEIRRVKRNKRYCRPFFDTMLWLARRMIDLRAKAAENPETKKLITLICREYPKTIQAIDAIPRSDNESILKSDDSQFEL</sequence>
<evidence type="ECO:0000256" key="2">
    <source>
        <dbReference type="PROSITE-ProRule" id="PRU00708"/>
    </source>
</evidence>
<dbReference type="InterPro" id="IPR050872">
    <property type="entry name" value="PPR_P_subfamily"/>
</dbReference>
<organism evidence="3 4">
    <name type="scientific">Golovinomyces cichoracearum</name>
    <dbReference type="NCBI Taxonomy" id="62708"/>
    <lineage>
        <taxon>Eukaryota</taxon>
        <taxon>Fungi</taxon>
        <taxon>Dikarya</taxon>
        <taxon>Ascomycota</taxon>
        <taxon>Pezizomycotina</taxon>
        <taxon>Leotiomycetes</taxon>
        <taxon>Erysiphales</taxon>
        <taxon>Erysiphaceae</taxon>
        <taxon>Golovinomyces</taxon>
    </lineage>
</organism>
<dbReference type="PROSITE" id="PS51375">
    <property type="entry name" value="PPR"/>
    <property type="match status" value="1"/>
</dbReference>
<proteinExistence type="inferred from homology"/>
<comment type="caution">
    <text evidence="3">The sequence shown here is derived from an EMBL/GenBank/DDBJ whole genome shotgun (WGS) entry which is preliminary data.</text>
</comment>
<dbReference type="InterPro" id="IPR011990">
    <property type="entry name" value="TPR-like_helical_dom_sf"/>
</dbReference>
<dbReference type="SUPFAM" id="SSF48452">
    <property type="entry name" value="TPR-like"/>
    <property type="match status" value="1"/>
</dbReference>
<dbReference type="PANTHER" id="PTHR46128">
    <property type="entry name" value="MITOCHONDRIAL GROUP I INTRON SPLICING FACTOR CCM1"/>
    <property type="match status" value="1"/>
</dbReference>
<gene>
    <name evidence="3" type="ORF">GcM1_231077</name>
</gene>
<dbReference type="Gene3D" id="1.25.40.10">
    <property type="entry name" value="Tetratricopeptide repeat domain"/>
    <property type="match status" value="3"/>
</dbReference>
<evidence type="ECO:0000256" key="1">
    <source>
        <dbReference type="ARBA" id="ARBA00007626"/>
    </source>
</evidence>
<reference evidence="3 4" key="1">
    <citation type="journal article" date="2018" name="BMC Genomics">
        <title>Comparative genome analyses reveal sequence features reflecting distinct modes of host-adaptation between dicot and monocot powdery mildew.</title>
        <authorList>
            <person name="Wu Y."/>
            <person name="Ma X."/>
            <person name="Pan Z."/>
            <person name="Kale S.D."/>
            <person name="Song Y."/>
            <person name="King H."/>
            <person name="Zhang Q."/>
            <person name="Presley C."/>
            <person name="Deng X."/>
            <person name="Wei C.I."/>
            <person name="Xiao S."/>
        </authorList>
    </citation>
    <scope>NUCLEOTIDE SEQUENCE [LARGE SCALE GENOMIC DNA]</scope>
    <source>
        <strain evidence="3">UMSG1</strain>
    </source>
</reference>
<feature type="repeat" description="PPR" evidence="2">
    <location>
        <begin position="658"/>
        <end position="693"/>
    </location>
</feature>
<comment type="similarity">
    <text evidence="1">Belongs to the PPR family. P subfamily.</text>
</comment>
<evidence type="ECO:0000313" key="4">
    <source>
        <dbReference type="Proteomes" id="UP000285326"/>
    </source>
</evidence>
<dbReference type="Proteomes" id="UP000285326">
    <property type="component" value="Unassembled WGS sequence"/>
</dbReference>
<accession>A0A420IN23</accession>
<dbReference type="AlphaFoldDB" id="A0A420IN23"/>
<dbReference type="Pfam" id="PF13812">
    <property type="entry name" value="PPR_3"/>
    <property type="match status" value="1"/>
</dbReference>
<protein>
    <submittedName>
        <fullName evidence="3">Putative translation regulator protein</fullName>
    </submittedName>
</protein>
<dbReference type="PANTHER" id="PTHR46128:SF329">
    <property type="entry name" value="MITOCHONDRIAL GROUP I INTRON SPLICING FACTOR DMR1"/>
    <property type="match status" value="1"/>
</dbReference>